<keyword evidence="2" id="KW-1003">Cell membrane</keyword>
<comment type="caution">
    <text evidence="7">The sequence shown here is derived from an EMBL/GenBank/DDBJ whole genome shotgun (WGS) entry which is preliminary data.</text>
</comment>
<comment type="subcellular location">
    <subcellularLocation>
        <location evidence="1">Cell membrane</location>
        <topology evidence="1">Multi-pass membrane protein</topology>
    </subcellularLocation>
</comment>
<evidence type="ECO:0000256" key="1">
    <source>
        <dbReference type="ARBA" id="ARBA00004651"/>
    </source>
</evidence>
<dbReference type="AlphaFoldDB" id="A0A6A0BD10"/>
<feature type="transmembrane region" description="Helical" evidence="6">
    <location>
        <begin position="58"/>
        <end position="78"/>
    </location>
</feature>
<dbReference type="Pfam" id="PF03788">
    <property type="entry name" value="LrgA"/>
    <property type="match status" value="1"/>
</dbReference>
<dbReference type="GO" id="GO:0005886">
    <property type="term" value="C:plasma membrane"/>
    <property type="evidence" value="ECO:0007669"/>
    <property type="project" value="UniProtKB-SubCell"/>
</dbReference>
<feature type="transmembrane region" description="Helical" evidence="6">
    <location>
        <begin position="84"/>
        <end position="110"/>
    </location>
</feature>
<accession>A0A6A0BD10</accession>
<dbReference type="PANTHER" id="PTHR33931:SF2">
    <property type="entry name" value="HOLIN-LIKE PROTEIN CIDA"/>
    <property type="match status" value="1"/>
</dbReference>
<gene>
    <name evidence="7" type="ORF">Hs30E_18600</name>
</gene>
<evidence type="ECO:0000313" key="8">
    <source>
        <dbReference type="Proteomes" id="UP000480303"/>
    </source>
</evidence>
<name>A0A6A0BD10_9LACT</name>
<evidence type="ECO:0000256" key="6">
    <source>
        <dbReference type="SAM" id="Phobius"/>
    </source>
</evidence>
<protein>
    <submittedName>
        <fullName evidence="7">CidA/LrgA family protein</fullName>
    </submittedName>
</protein>
<organism evidence="7 8">
    <name type="scientific">Pseudolactococcus hodotermopsidis</name>
    <dbReference type="NCBI Taxonomy" id="2709157"/>
    <lineage>
        <taxon>Bacteria</taxon>
        <taxon>Bacillati</taxon>
        <taxon>Bacillota</taxon>
        <taxon>Bacilli</taxon>
        <taxon>Lactobacillales</taxon>
        <taxon>Streptococcaceae</taxon>
        <taxon>Pseudolactococcus</taxon>
    </lineage>
</organism>
<dbReference type="EMBL" id="BLLI01000075">
    <property type="protein sequence ID" value="GFH43309.1"/>
    <property type="molecule type" value="Genomic_DNA"/>
</dbReference>
<evidence type="ECO:0000313" key="7">
    <source>
        <dbReference type="EMBL" id="GFH43309.1"/>
    </source>
</evidence>
<keyword evidence="5 6" id="KW-0472">Membrane</keyword>
<evidence type="ECO:0000256" key="2">
    <source>
        <dbReference type="ARBA" id="ARBA00022475"/>
    </source>
</evidence>
<keyword evidence="8" id="KW-1185">Reference proteome</keyword>
<proteinExistence type="predicted"/>
<dbReference type="RefSeq" id="WP_172209743.1">
    <property type="nucleotide sequence ID" value="NZ_BLLI01000075.1"/>
</dbReference>
<evidence type="ECO:0000256" key="5">
    <source>
        <dbReference type="ARBA" id="ARBA00023136"/>
    </source>
</evidence>
<keyword evidence="4 6" id="KW-1133">Transmembrane helix</keyword>
<evidence type="ECO:0000256" key="4">
    <source>
        <dbReference type="ARBA" id="ARBA00022989"/>
    </source>
</evidence>
<dbReference type="InterPro" id="IPR005538">
    <property type="entry name" value="LrgA/CidA"/>
</dbReference>
<sequence length="120" mass="13845">MKFYFQFMFILIFSLIGEICSTTLNLPIPGSIIGMILLFLALKFKFIRLRQINDVGQFLLANMTILFLPAGVGIMKYWGAIANYWWQIIVIVMITLVVNIGVIGFVTQLIKRRFEGDYQK</sequence>
<evidence type="ECO:0000256" key="3">
    <source>
        <dbReference type="ARBA" id="ARBA00022692"/>
    </source>
</evidence>
<reference evidence="7 8" key="1">
    <citation type="submission" date="2020-02" db="EMBL/GenBank/DDBJ databases">
        <title>Draft genome sequence of Lactococcus sp. Hs30E4-3.</title>
        <authorList>
            <person name="Noda S."/>
            <person name="Yuki M."/>
            <person name="Ohkuma M."/>
        </authorList>
    </citation>
    <scope>NUCLEOTIDE SEQUENCE [LARGE SCALE GENOMIC DNA]</scope>
    <source>
        <strain evidence="7 8">Hs30E4-3</strain>
    </source>
</reference>
<feature type="transmembrane region" description="Helical" evidence="6">
    <location>
        <begin position="27"/>
        <end position="46"/>
    </location>
</feature>
<keyword evidence="3 6" id="KW-0812">Transmembrane</keyword>
<dbReference type="Proteomes" id="UP000480303">
    <property type="component" value="Unassembled WGS sequence"/>
</dbReference>
<dbReference type="PANTHER" id="PTHR33931">
    <property type="entry name" value="HOLIN-LIKE PROTEIN CIDA-RELATED"/>
    <property type="match status" value="1"/>
</dbReference>